<keyword evidence="3 6" id="KW-0812">Transmembrane</keyword>
<dbReference type="InterPro" id="IPR050638">
    <property type="entry name" value="AA-Vitamin_Transporters"/>
</dbReference>
<dbReference type="Proteomes" id="UP000319848">
    <property type="component" value="Unassembled WGS sequence"/>
</dbReference>
<dbReference type="EMBL" id="VLKQ01000003">
    <property type="protein sequence ID" value="TWI13753.1"/>
    <property type="molecule type" value="Genomic_DNA"/>
</dbReference>
<evidence type="ECO:0000256" key="6">
    <source>
        <dbReference type="SAM" id="Phobius"/>
    </source>
</evidence>
<feature type="transmembrane region" description="Helical" evidence="6">
    <location>
        <begin position="207"/>
        <end position="225"/>
    </location>
</feature>
<feature type="transmembrane region" description="Helical" evidence="6">
    <location>
        <begin position="176"/>
        <end position="195"/>
    </location>
</feature>
<dbReference type="GO" id="GO:0016020">
    <property type="term" value="C:membrane"/>
    <property type="evidence" value="ECO:0007669"/>
    <property type="project" value="UniProtKB-SubCell"/>
</dbReference>
<proteinExistence type="inferred from homology"/>
<feature type="domain" description="EamA" evidence="7">
    <location>
        <begin position="2"/>
        <end position="131"/>
    </location>
</feature>
<dbReference type="Pfam" id="PF00892">
    <property type="entry name" value="EamA"/>
    <property type="match status" value="1"/>
</dbReference>
<evidence type="ECO:0000313" key="8">
    <source>
        <dbReference type="EMBL" id="TWI13753.1"/>
    </source>
</evidence>
<evidence type="ECO:0000256" key="2">
    <source>
        <dbReference type="ARBA" id="ARBA00007362"/>
    </source>
</evidence>
<feature type="transmembrane region" description="Helical" evidence="6">
    <location>
        <begin position="237"/>
        <end position="258"/>
    </location>
</feature>
<dbReference type="InterPro" id="IPR000620">
    <property type="entry name" value="EamA_dom"/>
</dbReference>
<reference evidence="8 9" key="1">
    <citation type="journal article" date="2015" name="Stand. Genomic Sci.">
        <title>Genomic Encyclopedia of Bacterial and Archaeal Type Strains, Phase III: the genomes of soil and plant-associated and newly described type strains.</title>
        <authorList>
            <person name="Whitman W.B."/>
            <person name="Woyke T."/>
            <person name="Klenk H.P."/>
            <person name="Zhou Y."/>
            <person name="Lilburn T.G."/>
            <person name="Beck B.J."/>
            <person name="De Vos P."/>
            <person name="Vandamme P."/>
            <person name="Eisen J.A."/>
            <person name="Garrity G."/>
            <person name="Hugenholtz P."/>
            <person name="Kyrpides N.C."/>
        </authorList>
    </citation>
    <scope>NUCLEOTIDE SEQUENCE [LARGE SCALE GENOMIC DNA]</scope>
    <source>
        <strain evidence="8 9">CGMCC 1.7270</strain>
    </source>
</reference>
<feature type="transmembrane region" description="Helical" evidence="6">
    <location>
        <begin position="62"/>
        <end position="84"/>
    </location>
</feature>
<dbReference type="AlphaFoldDB" id="V6RWE4"/>
<keyword evidence="4 6" id="KW-1133">Transmembrane helix</keyword>
<evidence type="ECO:0000256" key="4">
    <source>
        <dbReference type="ARBA" id="ARBA00022989"/>
    </source>
</evidence>
<evidence type="ECO:0000256" key="1">
    <source>
        <dbReference type="ARBA" id="ARBA00004141"/>
    </source>
</evidence>
<evidence type="ECO:0000259" key="7">
    <source>
        <dbReference type="Pfam" id="PF00892"/>
    </source>
</evidence>
<comment type="similarity">
    <text evidence="2">Belongs to the EamA transporter family.</text>
</comment>
<dbReference type="PANTHER" id="PTHR32322:SF2">
    <property type="entry name" value="EAMA DOMAIN-CONTAINING PROTEIN"/>
    <property type="match status" value="1"/>
</dbReference>
<dbReference type="STRING" id="1341154.FCR2A7T_22090"/>
<comment type="subcellular location">
    <subcellularLocation>
        <location evidence="1">Membrane</location>
        <topology evidence="1">Multi-pass membrane protein</topology>
    </subcellularLocation>
</comment>
<evidence type="ECO:0000256" key="5">
    <source>
        <dbReference type="ARBA" id="ARBA00023136"/>
    </source>
</evidence>
<gene>
    <name evidence="8" type="ORF">IP98_00900</name>
</gene>
<keyword evidence="5 6" id="KW-0472">Membrane</keyword>
<evidence type="ECO:0000256" key="3">
    <source>
        <dbReference type="ARBA" id="ARBA00022692"/>
    </source>
</evidence>
<dbReference type="OrthoDB" id="1524053at2"/>
<sequence length="288" mass="32064">MIYIILSICCSVTVAVLLKTARRFGINIQQSINWNYLSALLLCFFSFSPNLAELSNSLPWKFYIPLSILLPTVFVLLAISIRYIGIVKTDIAQRLSLFIPILASYFIFNESISQLKLIGLSIGFLAIFLTLNKKNDATDEKRRWIFPLIVLLGFGIIDVLFKQIALNKDVPFTTSLFIIFCGAFTISSLISLYSVLIKKTALELKSFFFGILLGIFNFGNILFYLKAHKALANNPSTVFAAMNFGVIIIGSIIGIVVFKEKISKINYIGIALALTAVIIITASQLYAI</sequence>
<evidence type="ECO:0000313" key="9">
    <source>
        <dbReference type="Proteomes" id="UP000319848"/>
    </source>
</evidence>
<accession>V6RWE4</accession>
<feature type="transmembrane region" description="Helical" evidence="6">
    <location>
        <begin position="144"/>
        <end position="164"/>
    </location>
</feature>
<keyword evidence="9" id="KW-1185">Reference proteome</keyword>
<dbReference type="SUPFAM" id="SSF103481">
    <property type="entry name" value="Multidrug resistance efflux transporter EmrE"/>
    <property type="match status" value="2"/>
</dbReference>
<organism evidence="8 9">
    <name type="scientific">Flavobacterium cauense R2A-7</name>
    <dbReference type="NCBI Taxonomy" id="1341154"/>
    <lineage>
        <taxon>Bacteria</taxon>
        <taxon>Pseudomonadati</taxon>
        <taxon>Bacteroidota</taxon>
        <taxon>Flavobacteriia</taxon>
        <taxon>Flavobacteriales</taxon>
        <taxon>Flavobacteriaceae</taxon>
        <taxon>Flavobacterium</taxon>
    </lineage>
</organism>
<feature type="transmembrane region" description="Helical" evidence="6">
    <location>
        <begin position="114"/>
        <end position="132"/>
    </location>
</feature>
<comment type="caution">
    <text evidence="8">The sequence shown here is derived from an EMBL/GenBank/DDBJ whole genome shotgun (WGS) entry which is preliminary data.</text>
</comment>
<feature type="transmembrane region" description="Helical" evidence="6">
    <location>
        <begin position="32"/>
        <end position="50"/>
    </location>
</feature>
<name>V6RWE4_9FLAO</name>
<feature type="transmembrane region" description="Helical" evidence="6">
    <location>
        <begin position="91"/>
        <end position="108"/>
    </location>
</feature>
<dbReference type="PANTHER" id="PTHR32322">
    <property type="entry name" value="INNER MEMBRANE TRANSPORTER"/>
    <property type="match status" value="1"/>
</dbReference>
<dbReference type="Gene3D" id="1.10.3730.20">
    <property type="match status" value="1"/>
</dbReference>
<dbReference type="InterPro" id="IPR037185">
    <property type="entry name" value="EmrE-like"/>
</dbReference>
<protein>
    <submittedName>
        <fullName evidence="8">EamA-like transporter family protein</fullName>
    </submittedName>
</protein>
<feature type="transmembrane region" description="Helical" evidence="6">
    <location>
        <begin position="265"/>
        <end position="287"/>
    </location>
</feature>